<dbReference type="SUPFAM" id="SSF88697">
    <property type="entry name" value="PUA domain-like"/>
    <property type="match status" value="1"/>
</dbReference>
<dbReference type="STRING" id="1798665.A2942_03810"/>
<dbReference type="InterPro" id="IPR015947">
    <property type="entry name" value="PUA-like_sf"/>
</dbReference>
<gene>
    <name evidence="2" type="ORF">A2942_03810</name>
</gene>
<dbReference type="PANTHER" id="PTHR42250">
    <property type="entry name" value="ASCH DOMAIN-CONTAINING PROTEIN"/>
    <property type="match status" value="1"/>
</dbReference>
<name>A0A1G2DF94_9BACT</name>
<dbReference type="PANTHER" id="PTHR42250:SF1">
    <property type="entry name" value="ASCH DOMAIN-CONTAINING PROTEIN"/>
    <property type="match status" value="1"/>
</dbReference>
<dbReference type="InterPro" id="IPR007374">
    <property type="entry name" value="ASCH_domain"/>
</dbReference>
<reference evidence="2 3" key="1">
    <citation type="journal article" date="2016" name="Nat. Commun.">
        <title>Thousands of microbial genomes shed light on interconnected biogeochemical processes in an aquifer system.</title>
        <authorList>
            <person name="Anantharaman K."/>
            <person name="Brown C.T."/>
            <person name="Hug L.A."/>
            <person name="Sharon I."/>
            <person name="Castelle C.J."/>
            <person name="Probst A.J."/>
            <person name="Thomas B.C."/>
            <person name="Singh A."/>
            <person name="Wilkins M.J."/>
            <person name="Karaoz U."/>
            <person name="Brodie E.L."/>
            <person name="Williams K.H."/>
            <person name="Hubbard S.S."/>
            <person name="Banfield J.F."/>
        </authorList>
    </citation>
    <scope>NUCLEOTIDE SEQUENCE [LARGE SCALE GENOMIC DNA]</scope>
</reference>
<dbReference type="AlphaFoldDB" id="A0A1G2DF94"/>
<accession>A0A1G2DF94</accession>
<dbReference type="EMBL" id="MHLP01000026">
    <property type="protein sequence ID" value="OGZ12213.1"/>
    <property type="molecule type" value="Genomic_DNA"/>
</dbReference>
<dbReference type="Pfam" id="PF04266">
    <property type="entry name" value="ASCH"/>
    <property type="match status" value="1"/>
</dbReference>
<comment type="caution">
    <text evidence="2">The sequence shown here is derived from an EMBL/GenBank/DDBJ whole genome shotgun (WGS) entry which is preliminary data.</text>
</comment>
<feature type="domain" description="ASCH" evidence="1">
    <location>
        <begin position="9"/>
        <end position="113"/>
    </location>
</feature>
<dbReference type="Proteomes" id="UP000178534">
    <property type="component" value="Unassembled WGS sequence"/>
</dbReference>
<evidence type="ECO:0000259" key="1">
    <source>
        <dbReference type="SMART" id="SM01022"/>
    </source>
</evidence>
<dbReference type="SMART" id="SM01022">
    <property type="entry name" value="ASCH"/>
    <property type="match status" value="1"/>
</dbReference>
<organism evidence="2 3">
    <name type="scientific">Candidatus Lloydbacteria bacterium RIFCSPLOWO2_01_FULL_50_20</name>
    <dbReference type="NCBI Taxonomy" id="1798665"/>
    <lineage>
        <taxon>Bacteria</taxon>
        <taxon>Candidatus Lloydiibacteriota</taxon>
    </lineage>
</organism>
<sequence>MGRRNMKTLKFRHNLVQKILNNSKTVTWRLFDDKNIQVGDQAELIDWESGEKFAEAEITGVREKRLGEIEEKDSEGHEKYQSNEEMLEHYKKYYGEKVDMDTAVKIIDFKLLRSSQ</sequence>
<dbReference type="Gene3D" id="2.30.130.30">
    <property type="entry name" value="Hypothetical protein"/>
    <property type="match status" value="1"/>
</dbReference>
<proteinExistence type="predicted"/>
<evidence type="ECO:0000313" key="3">
    <source>
        <dbReference type="Proteomes" id="UP000178534"/>
    </source>
</evidence>
<protein>
    <recommendedName>
        <fullName evidence="1">ASCH domain-containing protein</fullName>
    </recommendedName>
</protein>
<evidence type="ECO:0000313" key="2">
    <source>
        <dbReference type="EMBL" id="OGZ12213.1"/>
    </source>
</evidence>